<dbReference type="InterPro" id="IPR032675">
    <property type="entry name" value="LRR_dom_sf"/>
</dbReference>
<dbReference type="InterPro" id="IPR001810">
    <property type="entry name" value="F-box_dom"/>
</dbReference>
<dbReference type="SUPFAM" id="SSF81383">
    <property type="entry name" value="F-box domain"/>
    <property type="match status" value="1"/>
</dbReference>
<evidence type="ECO:0000259" key="1">
    <source>
        <dbReference type="PROSITE" id="PS50181"/>
    </source>
</evidence>
<gene>
    <name evidence="2" type="ORF">EMPS_09164</name>
</gene>
<feature type="domain" description="F-box" evidence="1">
    <location>
        <begin position="7"/>
        <end position="52"/>
    </location>
</feature>
<dbReference type="Gene3D" id="3.80.10.10">
    <property type="entry name" value="Ribonuclease Inhibitor"/>
    <property type="match status" value="1"/>
</dbReference>
<evidence type="ECO:0000313" key="2">
    <source>
        <dbReference type="EMBL" id="GJJ76805.1"/>
    </source>
</evidence>
<name>A0A9P3HHS7_9FUNG</name>
<accession>A0A9P3HHS7</accession>
<dbReference type="InterPro" id="IPR036047">
    <property type="entry name" value="F-box-like_dom_sf"/>
</dbReference>
<dbReference type="Pfam" id="PF12937">
    <property type="entry name" value="F-box-like"/>
    <property type="match status" value="1"/>
</dbReference>
<dbReference type="PANTHER" id="PTHR16134">
    <property type="entry name" value="F-BOX/TPR REPEAT PROTEIN POF3"/>
    <property type="match status" value="1"/>
</dbReference>
<dbReference type="CDD" id="cd09917">
    <property type="entry name" value="F-box_SF"/>
    <property type="match status" value="1"/>
</dbReference>
<dbReference type="OrthoDB" id="2366709at2759"/>
<dbReference type="PANTHER" id="PTHR16134:SF119">
    <property type="entry name" value="AT02038P-RELATED"/>
    <property type="match status" value="1"/>
</dbReference>
<reference evidence="2" key="1">
    <citation type="submission" date="2021-11" db="EMBL/GenBank/DDBJ databases">
        <authorList>
            <person name="Herlambang A."/>
            <person name="Guo Y."/>
            <person name="Takashima Y."/>
            <person name="Nishizawa T."/>
        </authorList>
    </citation>
    <scope>NUCLEOTIDE SEQUENCE</scope>
    <source>
        <strain evidence="2">E1425</strain>
    </source>
</reference>
<dbReference type="Proteomes" id="UP000827284">
    <property type="component" value="Unassembled WGS sequence"/>
</dbReference>
<protein>
    <recommendedName>
        <fullName evidence="1">F-box domain-containing protein</fullName>
    </recommendedName>
</protein>
<evidence type="ECO:0000313" key="3">
    <source>
        <dbReference type="Proteomes" id="UP000827284"/>
    </source>
</evidence>
<organism evidence="2 3">
    <name type="scientific">Entomortierella parvispora</name>
    <dbReference type="NCBI Taxonomy" id="205924"/>
    <lineage>
        <taxon>Eukaryota</taxon>
        <taxon>Fungi</taxon>
        <taxon>Fungi incertae sedis</taxon>
        <taxon>Mucoromycota</taxon>
        <taxon>Mortierellomycotina</taxon>
        <taxon>Mortierellomycetes</taxon>
        <taxon>Mortierellales</taxon>
        <taxon>Mortierellaceae</taxon>
        <taxon>Entomortierella</taxon>
    </lineage>
</organism>
<comment type="caution">
    <text evidence="2">The sequence shown here is derived from an EMBL/GenBank/DDBJ whole genome shotgun (WGS) entry which is preliminary data.</text>
</comment>
<proteinExistence type="predicted"/>
<dbReference type="PROSITE" id="PS50181">
    <property type="entry name" value="FBOX"/>
    <property type="match status" value="1"/>
</dbReference>
<sequence length="847" mass="96358">MSSFALPPTLATIPTEVLETLLPYLCQNDLCQCVLTCREWNRTLIPYLWRTLAVNSRRQFEGLCNDEVQQALKKNGPFVRELQLDHKTLYNLLLPLLETLFFEPGIEEHVAYKISPFTRLHTLELHRIKKYPKNCFDGRIFALVRQNPTIKRFKISMQMDPNTLLELVKQHMPNLEDLDLDITWQGNVKELLETLPGKLRTVRILGVQHSASHQLAKGSKAYYANMAARIVRPHHALETLDISGSLNGQEEDVLVRFLKSCSSKLRAFKGKGFTWCCGNDALTQALLSIGFVFTELYISDIPYYIPDDDLAGIISNRPWVVLELNTRHMRSMAVDALVENCDDLTVLSLVEPSNYHLAKACTLTDTHMRIIVSKAKNLKSLHIQSILMAHTIMSRDVFMSDWATTTLEQISFKIEVPRVNMDEIIDEEDEPFQTSRHIQRQVFRRLGQHKHLKKLNIGGKVTDPSSGLYKIQYNCLELTLEAGLDELRDLKRLEVLNVRNMDHRIGVPELEWMVHNWPRLNLVLGALEGPDLPNDKPVQGLKSDDANIATRKVRSHRALESFVIDGMLFEEEEEEEKDVLFEFLKSCSSELHTLGGLVPTWGIEHVAITEALKSIGFIWKELRREALSPDEPDGRVAYFIANYPLTLIDAHAQNVGPMSVGALLENCDNLTVFSIVGSGTTALTGAHMQTILSRARHSKFCQVHGIVDTHMISARNILMSEWASTTLEHLEFKIEVPRVHDEEIADGEDQAVAILNSRDVQRKLLQRLGQQKQLKTLALGGMVITPITGQPGNQRNCLEFSLEAGLDELEDLKKLELLEIHHMDHPVGLPELEWMAENWPRSVRVRR</sequence>
<dbReference type="EMBL" id="BQFW01000012">
    <property type="protein sequence ID" value="GJJ76805.1"/>
    <property type="molecule type" value="Genomic_DNA"/>
</dbReference>
<reference evidence="2" key="2">
    <citation type="journal article" date="2022" name="Microbiol. Resour. Announc.">
        <title>Whole-Genome Sequence of Entomortierella parvispora E1425, a Mucoromycotan Fungus Associated with Burkholderiaceae-Related Endosymbiotic Bacteria.</title>
        <authorList>
            <person name="Herlambang A."/>
            <person name="Guo Y."/>
            <person name="Takashima Y."/>
            <person name="Narisawa K."/>
            <person name="Ohta H."/>
            <person name="Nishizawa T."/>
        </authorList>
    </citation>
    <scope>NUCLEOTIDE SEQUENCE</scope>
    <source>
        <strain evidence="2">E1425</strain>
    </source>
</reference>
<dbReference type="SUPFAM" id="SSF52047">
    <property type="entry name" value="RNI-like"/>
    <property type="match status" value="1"/>
</dbReference>
<dbReference type="Gene3D" id="1.20.1280.50">
    <property type="match status" value="1"/>
</dbReference>
<dbReference type="AlphaFoldDB" id="A0A9P3HHS7"/>
<keyword evidence="3" id="KW-1185">Reference proteome</keyword>